<dbReference type="EMBL" id="JABFDB010000021">
    <property type="protein sequence ID" value="NYZ22689.1"/>
    <property type="molecule type" value="Genomic_DNA"/>
</dbReference>
<feature type="domain" description="Succinylglutamate desuccinylase/Aspartoacylase catalytic" evidence="5">
    <location>
        <begin position="33"/>
        <end position="109"/>
    </location>
</feature>
<name>A0ABX2TEW1_9PROT</name>
<evidence type="ECO:0000256" key="4">
    <source>
        <dbReference type="ARBA" id="ARBA00022833"/>
    </source>
</evidence>
<dbReference type="Gene3D" id="3.40.630.10">
    <property type="entry name" value="Zn peptidases"/>
    <property type="match status" value="1"/>
</dbReference>
<keyword evidence="2" id="KW-0479">Metal-binding</keyword>
<keyword evidence="3" id="KW-0378">Hydrolase</keyword>
<dbReference type="PANTHER" id="PTHR37326">
    <property type="entry name" value="BLL3975 PROTEIN"/>
    <property type="match status" value="1"/>
</dbReference>
<reference evidence="6 7" key="1">
    <citation type="submission" date="2020-05" db="EMBL/GenBank/DDBJ databases">
        <title>Azospirillum oleiclasticum sp. nov, a nitrogen-fixing and heavy crude oil-emulsifying bacterium isolated from the crude oil of Yumen Oilfield.</title>
        <authorList>
            <person name="Wu D."/>
            <person name="Cai M."/>
            <person name="Zhang X."/>
        </authorList>
    </citation>
    <scope>NUCLEOTIDE SEQUENCE [LARGE SCALE GENOMIC DNA]</scope>
    <source>
        <strain evidence="6 7">ROY-1-1-2</strain>
    </source>
</reference>
<sequence>MPHTVQEIALPSDRTGTRRALTVHRFGTPGARPKAYVQGGLHADEIPGMIVASRLIGMLETANVTGEIVVVPLCNPIGLAQSVSSSAIGRYALPSGENFNRGFAALADGAAERLQGRIGHDPQANVVAVRAALAAAHAARTPVSELAALRHALLGLALDADIVLDLHCDMEAVVHVYTGDALWPDAADLAAEIGARAVLLASDSGGDPFDEACSAPWWRLAERFSGDGPIPPACLAATVELRGKADVSDALARADAEALIRFLARRGVVQAPVADPPAPLCEATPLAALERITAPVPGIILFHAQPGAQLRTGDPVADIADPTDPASRRSLHAGTDGLLMARSNLRFAGVGDLIASIAGTVPQAESDRGLLFD</sequence>
<dbReference type="Pfam" id="PF24827">
    <property type="entry name" value="AstE_AspA_cat"/>
    <property type="match status" value="1"/>
</dbReference>
<organism evidence="6 7">
    <name type="scientific">Azospirillum oleiclasticum</name>
    <dbReference type="NCBI Taxonomy" id="2735135"/>
    <lineage>
        <taxon>Bacteria</taxon>
        <taxon>Pseudomonadati</taxon>
        <taxon>Pseudomonadota</taxon>
        <taxon>Alphaproteobacteria</taxon>
        <taxon>Rhodospirillales</taxon>
        <taxon>Azospirillaceae</taxon>
        <taxon>Azospirillum</taxon>
    </lineage>
</organism>
<evidence type="ECO:0000313" key="7">
    <source>
        <dbReference type="Proteomes" id="UP000584642"/>
    </source>
</evidence>
<evidence type="ECO:0000313" key="6">
    <source>
        <dbReference type="EMBL" id="NYZ22689.1"/>
    </source>
</evidence>
<protein>
    <submittedName>
        <fullName evidence="6">Succinylglutamate desuccinylase/aspartoacylase family protein</fullName>
    </submittedName>
</protein>
<evidence type="ECO:0000259" key="5">
    <source>
        <dbReference type="Pfam" id="PF24827"/>
    </source>
</evidence>
<keyword evidence="4" id="KW-0862">Zinc</keyword>
<dbReference type="CDD" id="cd06250">
    <property type="entry name" value="M14_PaAOTO_like"/>
    <property type="match status" value="1"/>
</dbReference>
<dbReference type="InterPro" id="IPR053138">
    <property type="entry name" value="N-alpha-Ac-DABA_deacetylase"/>
</dbReference>
<dbReference type="PANTHER" id="PTHR37326:SF1">
    <property type="entry name" value="BLL3975 PROTEIN"/>
    <property type="match status" value="1"/>
</dbReference>
<evidence type="ECO:0000256" key="2">
    <source>
        <dbReference type="ARBA" id="ARBA00022723"/>
    </source>
</evidence>
<evidence type="ECO:0000256" key="3">
    <source>
        <dbReference type="ARBA" id="ARBA00022801"/>
    </source>
</evidence>
<comment type="cofactor">
    <cofactor evidence="1">
        <name>Zn(2+)</name>
        <dbReference type="ChEBI" id="CHEBI:29105"/>
    </cofactor>
</comment>
<dbReference type="Proteomes" id="UP000584642">
    <property type="component" value="Unassembled WGS sequence"/>
</dbReference>
<comment type="caution">
    <text evidence="6">The sequence shown here is derived from an EMBL/GenBank/DDBJ whole genome shotgun (WGS) entry which is preliminary data.</text>
</comment>
<dbReference type="SUPFAM" id="SSF53187">
    <property type="entry name" value="Zn-dependent exopeptidases"/>
    <property type="match status" value="1"/>
</dbReference>
<dbReference type="InterPro" id="IPR055438">
    <property type="entry name" value="AstE_AspA_cat"/>
</dbReference>
<proteinExistence type="predicted"/>
<keyword evidence="7" id="KW-1185">Reference proteome</keyword>
<accession>A0ABX2TEW1</accession>
<dbReference type="RefSeq" id="WP_180284465.1">
    <property type="nucleotide sequence ID" value="NZ_JABFDB010000021.1"/>
</dbReference>
<gene>
    <name evidence="6" type="ORF">HND93_23505</name>
</gene>
<evidence type="ECO:0000256" key="1">
    <source>
        <dbReference type="ARBA" id="ARBA00001947"/>
    </source>
</evidence>